<dbReference type="KEGG" id="salf:SMD44_08837"/>
<dbReference type="RefSeq" id="WP_257791680.1">
    <property type="nucleotide sequence ID" value="NZ_CP021748.1"/>
</dbReference>
<organism evidence="2 3">
    <name type="scientific">Streptomyces alboflavus</name>
    <dbReference type="NCBI Taxonomy" id="67267"/>
    <lineage>
        <taxon>Bacteria</taxon>
        <taxon>Bacillati</taxon>
        <taxon>Actinomycetota</taxon>
        <taxon>Actinomycetes</taxon>
        <taxon>Kitasatosporales</taxon>
        <taxon>Streptomycetaceae</taxon>
        <taxon>Streptomyces</taxon>
    </lineage>
</organism>
<keyword evidence="3" id="KW-1185">Reference proteome</keyword>
<feature type="compositionally biased region" description="Basic and acidic residues" evidence="1">
    <location>
        <begin position="1"/>
        <end position="13"/>
    </location>
</feature>
<evidence type="ECO:0000313" key="2">
    <source>
        <dbReference type="EMBL" id="ARX89350.1"/>
    </source>
</evidence>
<name>A0A1Z1WSD8_9ACTN</name>
<reference evidence="2 3" key="1">
    <citation type="submission" date="2017-05" db="EMBL/GenBank/DDBJ databases">
        <title>Streptomyces alboflavus Genome sequencing and assembly.</title>
        <authorList>
            <person name="Wang Y."/>
            <person name="Du B."/>
            <person name="Ding Y."/>
            <person name="Liu H."/>
            <person name="Hou Q."/>
            <person name="Liu K."/>
            <person name="Wang C."/>
            <person name="Yao L."/>
        </authorList>
    </citation>
    <scope>NUCLEOTIDE SEQUENCE [LARGE SCALE GENOMIC DNA]</scope>
    <source>
        <strain evidence="2 3">MDJK44</strain>
    </source>
</reference>
<evidence type="ECO:0000313" key="3">
    <source>
        <dbReference type="Proteomes" id="UP000195880"/>
    </source>
</evidence>
<evidence type="ECO:0000256" key="1">
    <source>
        <dbReference type="SAM" id="MobiDB-lite"/>
    </source>
</evidence>
<protein>
    <submittedName>
        <fullName evidence="2">Uncharacterized protein</fullName>
    </submittedName>
</protein>
<accession>A0A1Z1WSD8</accession>
<dbReference type="EMBL" id="CP021748">
    <property type="protein sequence ID" value="ARX89350.1"/>
    <property type="molecule type" value="Genomic_DNA"/>
</dbReference>
<sequence length="44" mass="4687">MADSRRTSREPGTARRKRGRKALAGIRLLVGTAIHVDPAAPCSS</sequence>
<gene>
    <name evidence="2" type="ORF">SMD44_08837</name>
</gene>
<dbReference type="Proteomes" id="UP000195880">
    <property type="component" value="Chromosome"/>
</dbReference>
<proteinExistence type="predicted"/>
<dbReference type="AlphaFoldDB" id="A0A1Z1WSD8"/>
<feature type="region of interest" description="Disordered" evidence="1">
    <location>
        <begin position="1"/>
        <end position="20"/>
    </location>
</feature>